<evidence type="ECO:0000256" key="4">
    <source>
        <dbReference type="ARBA" id="ARBA00022801"/>
    </source>
</evidence>
<keyword evidence="13" id="KW-1185">Reference proteome</keyword>
<evidence type="ECO:0000256" key="8">
    <source>
        <dbReference type="PROSITE-ProRule" id="PRU00169"/>
    </source>
</evidence>
<accession>A0ABW7GYG9</accession>
<keyword evidence="12" id="KW-0808">Transferase</keyword>
<feature type="compositionally biased region" description="Low complexity" evidence="9">
    <location>
        <begin position="147"/>
        <end position="158"/>
    </location>
</feature>
<comment type="caution">
    <text evidence="12">The sequence shown here is derived from an EMBL/GenBank/DDBJ whole genome shotgun (WGS) entry which is preliminary data.</text>
</comment>
<protein>
    <recommendedName>
        <fullName evidence="6">Protein-glutamate methylesterase/protein-glutamine glutaminase</fullName>
        <ecNumber evidence="6">3.1.1.61</ecNumber>
        <ecNumber evidence="6">3.5.1.44</ecNumber>
    </recommendedName>
</protein>
<evidence type="ECO:0000256" key="6">
    <source>
        <dbReference type="HAMAP-Rule" id="MF_00099"/>
    </source>
</evidence>
<dbReference type="NCBIfam" id="NF001965">
    <property type="entry name" value="PRK00742.1"/>
    <property type="match status" value="1"/>
</dbReference>
<comment type="catalytic activity">
    <reaction evidence="5 6">
        <text>[protein]-L-glutamate 5-O-methyl ester + H2O = L-glutamyl-[protein] + methanol + H(+)</text>
        <dbReference type="Rhea" id="RHEA:23236"/>
        <dbReference type="Rhea" id="RHEA-COMP:10208"/>
        <dbReference type="Rhea" id="RHEA-COMP:10311"/>
        <dbReference type="ChEBI" id="CHEBI:15377"/>
        <dbReference type="ChEBI" id="CHEBI:15378"/>
        <dbReference type="ChEBI" id="CHEBI:17790"/>
        <dbReference type="ChEBI" id="CHEBI:29973"/>
        <dbReference type="ChEBI" id="CHEBI:82795"/>
        <dbReference type="EC" id="3.1.1.61"/>
    </reaction>
</comment>
<reference evidence="12 13" key="1">
    <citation type="submission" date="2024-08" db="EMBL/GenBank/DDBJ databases">
        <authorList>
            <person name="Lu H."/>
        </authorList>
    </citation>
    <scope>NUCLEOTIDE SEQUENCE [LARGE SCALE GENOMIC DNA]</scope>
    <source>
        <strain evidence="12 13">BYS87W</strain>
    </source>
</reference>
<dbReference type="CDD" id="cd16432">
    <property type="entry name" value="CheB_Rec"/>
    <property type="match status" value="1"/>
</dbReference>
<dbReference type="Pfam" id="PF01339">
    <property type="entry name" value="CheB_methylest"/>
    <property type="match status" value="1"/>
</dbReference>
<comment type="catalytic activity">
    <reaction evidence="6">
        <text>L-glutaminyl-[protein] + H2O = L-glutamyl-[protein] + NH4(+)</text>
        <dbReference type="Rhea" id="RHEA:16441"/>
        <dbReference type="Rhea" id="RHEA-COMP:10207"/>
        <dbReference type="Rhea" id="RHEA-COMP:10208"/>
        <dbReference type="ChEBI" id="CHEBI:15377"/>
        <dbReference type="ChEBI" id="CHEBI:28938"/>
        <dbReference type="ChEBI" id="CHEBI:29973"/>
        <dbReference type="ChEBI" id="CHEBI:30011"/>
        <dbReference type="EC" id="3.5.1.44"/>
    </reaction>
</comment>
<dbReference type="GO" id="GO:0032259">
    <property type="term" value="P:methylation"/>
    <property type="evidence" value="ECO:0007669"/>
    <property type="project" value="UniProtKB-KW"/>
</dbReference>
<dbReference type="InterPro" id="IPR011006">
    <property type="entry name" value="CheY-like_superfamily"/>
</dbReference>
<dbReference type="Pfam" id="PF00072">
    <property type="entry name" value="Response_reg"/>
    <property type="match status" value="1"/>
</dbReference>
<evidence type="ECO:0000259" key="11">
    <source>
        <dbReference type="PROSITE" id="PS50122"/>
    </source>
</evidence>
<evidence type="ECO:0000256" key="2">
    <source>
        <dbReference type="ARBA" id="ARBA00022500"/>
    </source>
</evidence>
<dbReference type="EC" id="3.5.1.44" evidence="6"/>
<dbReference type="SUPFAM" id="SSF52738">
    <property type="entry name" value="Methylesterase CheB, C-terminal domain"/>
    <property type="match status" value="1"/>
</dbReference>
<dbReference type="PANTHER" id="PTHR42872">
    <property type="entry name" value="PROTEIN-GLUTAMATE METHYLESTERASE/PROTEIN-GLUTAMINE GLUTAMINASE"/>
    <property type="match status" value="1"/>
</dbReference>
<comment type="domain">
    <text evidence="6">Contains a C-terminal catalytic domain, and an N-terminal region which modulates catalytic activity.</text>
</comment>
<feature type="compositionally biased region" description="Polar residues" evidence="9">
    <location>
        <begin position="159"/>
        <end position="170"/>
    </location>
</feature>
<keyword evidence="3 6" id="KW-0597">Phosphoprotein</keyword>
<organism evidence="12 13">
    <name type="scientific">Pelomonas baiyunensis</name>
    <dbReference type="NCBI Taxonomy" id="3299026"/>
    <lineage>
        <taxon>Bacteria</taxon>
        <taxon>Pseudomonadati</taxon>
        <taxon>Pseudomonadota</taxon>
        <taxon>Betaproteobacteria</taxon>
        <taxon>Burkholderiales</taxon>
        <taxon>Sphaerotilaceae</taxon>
        <taxon>Roseateles</taxon>
    </lineage>
</organism>
<dbReference type="EMBL" id="JBIGIB010000002">
    <property type="protein sequence ID" value="MFG6467008.1"/>
    <property type="molecule type" value="Genomic_DNA"/>
</dbReference>
<keyword evidence="1 6" id="KW-0963">Cytoplasm</keyword>
<dbReference type="PANTHER" id="PTHR42872:SF6">
    <property type="entry name" value="PROTEIN-GLUTAMATE METHYLESTERASE_PROTEIN-GLUTAMINE GLUTAMINASE"/>
    <property type="match status" value="1"/>
</dbReference>
<evidence type="ECO:0000256" key="3">
    <source>
        <dbReference type="ARBA" id="ARBA00022553"/>
    </source>
</evidence>
<dbReference type="InterPro" id="IPR035909">
    <property type="entry name" value="CheB_C"/>
</dbReference>
<evidence type="ECO:0000256" key="1">
    <source>
        <dbReference type="ARBA" id="ARBA00022490"/>
    </source>
</evidence>
<feature type="active site" evidence="6 7">
    <location>
        <position position="325"/>
    </location>
</feature>
<name>A0ABW7GYG9_9BURK</name>
<dbReference type="PIRSF" id="PIRSF000876">
    <property type="entry name" value="RR_chemtxs_CheB"/>
    <property type="match status" value="1"/>
</dbReference>
<keyword evidence="4 6" id="KW-0378">Hydrolase</keyword>
<evidence type="ECO:0000256" key="7">
    <source>
        <dbReference type="PROSITE-ProRule" id="PRU00050"/>
    </source>
</evidence>
<dbReference type="Proteomes" id="UP001606303">
    <property type="component" value="Unassembled WGS sequence"/>
</dbReference>
<feature type="domain" description="Response regulatory" evidence="10">
    <location>
        <begin position="4"/>
        <end position="119"/>
    </location>
</feature>
<evidence type="ECO:0000256" key="5">
    <source>
        <dbReference type="ARBA" id="ARBA00048267"/>
    </source>
</evidence>
<evidence type="ECO:0000313" key="12">
    <source>
        <dbReference type="EMBL" id="MFG6467008.1"/>
    </source>
</evidence>
<evidence type="ECO:0000259" key="10">
    <source>
        <dbReference type="PROSITE" id="PS50110"/>
    </source>
</evidence>
<comment type="PTM">
    <text evidence="6">Phosphorylated by CheA. Phosphorylation of the N-terminal regulatory domain activates the methylesterase activity.</text>
</comment>
<comment type="similarity">
    <text evidence="6">Belongs to the CheB family.</text>
</comment>
<dbReference type="EC" id="3.1.1.61" evidence="6"/>
<dbReference type="CDD" id="cd17541">
    <property type="entry name" value="REC_CheB-like"/>
    <property type="match status" value="1"/>
</dbReference>
<keyword evidence="2 6" id="KW-0145">Chemotaxis</keyword>
<evidence type="ECO:0000313" key="13">
    <source>
        <dbReference type="Proteomes" id="UP001606303"/>
    </source>
</evidence>
<dbReference type="Gene3D" id="3.40.50.2300">
    <property type="match status" value="1"/>
</dbReference>
<dbReference type="InterPro" id="IPR000673">
    <property type="entry name" value="Sig_transdc_resp-reg_Me-estase"/>
</dbReference>
<feature type="active site" evidence="6 7">
    <location>
        <position position="228"/>
    </location>
</feature>
<feature type="region of interest" description="Disordered" evidence="9">
    <location>
        <begin position="135"/>
        <end position="174"/>
    </location>
</feature>
<proteinExistence type="inferred from homology"/>
<sequence>MGNKVLVVDDSALMRKVLRQVLSEAGFEVESARSGREGIELAQAFQPDVVTLDVNMPEMDGLTALSLLMAQRPTPVIMVSSLTTASAMPTLEALALGAVDYIAKPGGTISLNLHEVADDLVQKVRTASTARVRGARARLAKPEPAARTRAPLRTRQAPSGHTNAQPQGRTQAHDLAERQARLARPLRDLGRPEGLVLIGVSTGGPRTLEDILPTLPADFPWPVLVCQHMPAQFTATFAQRMDSICALEVRECNGPMPLQAGQVIIAQGGFDMVVSERLGRLVAQPVAEAPGQPWHPCVDVLVDSALRQMPAEQLVGVLLTGMGFDGAASMTRLHQQGGRTIAESAESAVVFGMPQELINRQGANRILHSGRIGEQLRDWIAPQ</sequence>
<gene>
    <name evidence="6 12" type="primary">cheB</name>
    <name evidence="12" type="ORF">ACG01O_10360</name>
</gene>
<comment type="subcellular location">
    <subcellularLocation>
        <location evidence="6">Cytoplasm</location>
    </subcellularLocation>
</comment>
<dbReference type="SMART" id="SM00448">
    <property type="entry name" value="REC"/>
    <property type="match status" value="1"/>
</dbReference>
<dbReference type="InterPro" id="IPR008248">
    <property type="entry name" value="CheB-like"/>
</dbReference>
<dbReference type="PROSITE" id="PS50110">
    <property type="entry name" value="RESPONSE_REGULATORY"/>
    <property type="match status" value="1"/>
</dbReference>
<dbReference type="InterPro" id="IPR001789">
    <property type="entry name" value="Sig_transdc_resp-reg_receiver"/>
</dbReference>
<feature type="domain" description="CheB-type methylesterase" evidence="11">
    <location>
        <begin position="189"/>
        <end position="383"/>
    </location>
</feature>
<dbReference type="GO" id="GO:0008984">
    <property type="term" value="F:protein-glutamate methylesterase activity"/>
    <property type="evidence" value="ECO:0007669"/>
    <property type="project" value="UniProtKB-EC"/>
</dbReference>
<feature type="active site" evidence="6 7">
    <location>
        <position position="201"/>
    </location>
</feature>
<keyword evidence="12" id="KW-0489">Methyltransferase</keyword>
<dbReference type="RefSeq" id="WP_394384140.1">
    <property type="nucleotide sequence ID" value="NZ_JBIGIB010000002.1"/>
</dbReference>
<dbReference type="PROSITE" id="PS50122">
    <property type="entry name" value="CHEB"/>
    <property type="match status" value="1"/>
</dbReference>
<dbReference type="GO" id="GO:0008168">
    <property type="term" value="F:methyltransferase activity"/>
    <property type="evidence" value="ECO:0007669"/>
    <property type="project" value="UniProtKB-KW"/>
</dbReference>
<evidence type="ECO:0000256" key="9">
    <source>
        <dbReference type="SAM" id="MobiDB-lite"/>
    </source>
</evidence>
<dbReference type="Gene3D" id="3.40.50.180">
    <property type="entry name" value="Methylesterase CheB, C-terminal domain"/>
    <property type="match status" value="1"/>
</dbReference>
<feature type="modified residue" description="4-aspartylphosphate" evidence="6 8">
    <location>
        <position position="53"/>
    </location>
</feature>
<dbReference type="SUPFAM" id="SSF52172">
    <property type="entry name" value="CheY-like"/>
    <property type="match status" value="1"/>
</dbReference>
<dbReference type="HAMAP" id="MF_00099">
    <property type="entry name" value="CheB_chemtxs"/>
    <property type="match status" value="1"/>
</dbReference>
<comment type="function">
    <text evidence="6">Involved in chemotaxis. Part of a chemotaxis signal transduction system that modulates chemotaxis in response to various stimuli. Catalyzes the demethylation of specific methylglutamate residues introduced into the chemoreceptors (methyl-accepting chemotaxis proteins or MCP) by CheR. Also mediates the irreversible deamidation of specific glutamine residues to glutamic acid.</text>
</comment>